<dbReference type="OrthoDB" id="3177657at2759"/>
<feature type="transmembrane region" description="Helical" evidence="2">
    <location>
        <begin position="238"/>
        <end position="263"/>
    </location>
</feature>
<reference evidence="3 4" key="1">
    <citation type="submission" date="2014-04" db="EMBL/GenBank/DDBJ databases">
        <authorList>
            <consortium name="DOE Joint Genome Institute"/>
            <person name="Kuo A."/>
            <person name="Zuccaro A."/>
            <person name="Kohler A."/>
            <person name="Nagy L.G."/>
            <person name="Floudas D."/>
            <person name="Copeland A."/>
            <person name="Barry K.W."/>
            <person name="Cichocki N."/>
            <person name="Veneault-Fourrey C."/>
            <person name="LaButti K."/>
            <person name="Lindquist E.A."/>
            <person name="Lipzen A."/>
            <person name="Lundell T."/>
            <person name="Morin E."/>
            <person name="Murat C."/>
            <person name="Sun H."/>
            <person name="Tunlid A."/>
            <person name="Henrissat B."/>
            <person name="Grigoriev I.V."/>
            <person name="Hibbett D.S."/>
            <person name="Martin F."/>
            <person name="Nordberg H.P."/>
            <person name="Cantor M.N."/>
            <person name="Hua S.X."/>
        </authorList>
    </citation>
    <scope>NUCLEOTIDE SEQUENCE [LARGE SCALE GENOMIC DNA]</scope>
    <source>
        <strain evidence="3 4">MAFF 305830</strain>
    </source>
</reference>
<feature type="transmembrane region" description="Helical" evidence="2">
    <location>
        <begin position="40"/>
        <end position="61"/>
    </location>
</feature>
<evidence type="ECO:0000313" key="3">
    <source>
        <dbReference type="EMBL" id="KIM29003.1"/>
    </source>
</evidence>
<feature type="transmembrane region" description="Helical" evidence="2">
    <location>
        <begin position="202"/>
        <end position="226"/>
    </location>
</feature>
<feature type="transmembrane region" description="Helical" evidence="2">
    <location>
        <begin position="156"/>
        <end position="175"/>
    </location>
</feature>
<accession>A0A0C2WS69</accession>
<dbReference type="HOGENOM" id="CLU_067172_0_0_1"/>
<gene>
    <name evidence="3" type="ORF">M408DRAFT_23220</name>
</gene>
<dbReference type="Proteomes" id="UP000054097">
    <property type="component" value="Unassembled WGS sequence"/>
</dbReference>
<proteinExistence type="predicted"/>
<keyword evidence="4" id="KW-1185">Reference proteome</keyword>
<keyword evidence="2" id="KW-1133">Transmembrane helix</keyword>
<keyword evidence="2" id="KW-0472">Membrane</keyword>
<evidence type="ECO:0000313" key="4">
    <source>
        <dbReference type="Proteomes" id="UP000054097"/>
    </source>
</evidence>
<organism evidence="3 4">
    <name type="scientific">Serendipita vermifera MAFF 305830</name>
    <dbReference type="NCBI Taxonomy" id="933852"/>
    <lineage>
        <taxon>Eukaryota</taxon>
        <taxon>Fungi</taxon>
        <taxon>Dikarya</taxon>
        <taxon>Basidiomycota</taxon>
        <taxon>Agaricomycotina</taxon>
        <taxon>Agaricomycetes</taxon>
        <taxon>Sebacinales</taxon>
        <taxon>Serendipitaceae</taxon>
        <taxon>Serendipita</taxon>
    </lineage>
</organism>
<keyword evidence="2" id="KW-0812">Transmembrane</keyword>
<feature type="transmembrane region" description="Helical" evidence="2">
    <location>
        <begin position="110"/>
        <end position="130"/>
    </location>
</feature>
<reference evidence="4" key="2">
    <citation type="submission" date="2015-01" db="EMBL/GenBank/DDBJ databases">
        <title>Evolutionary Origins and Diversification of the Mycorrhizal Mutualists.</title>
        <authorList>
            <consortium name="DOE Joint Genome Institute"/>
            <consortium name="Mycorrhizal Genomics Consortium"/>
            <person name="Kohler A."/>
            <person name="Kuo A."/>
            <person name="Nagy L.G."/>
            <person name="Floudas D."/>
            <person name="Copeland A."/>
            <person name="Barry K.W."/>
            <person name="Cichocki N."/>
            <person name="Veneault-Fourrey C."/>
            <person name="LaButti K."/>
            <person name="Lindquist E.A."/>
            <person name="Lipzen A."/>
            <person name="Lundell T."/>
            <person name="Morin E."/>
            <person name="Murat C."/>
            <person name="Riley R."/>
            <person name="Ohm R."/>
            <person name="Sun H."/>
            <person name="Tunlid A."/>
            <person name="Henrissat B."/>
            <person name="Grigoriev I.V."/>
            <person name="Hibbett D.S."/>
            <person name="Martin F."/>
        </authorList>
    </citation>
    <scope>NUCLEOTIDE SEQUENCE [LARGE SCALE GENOMIC DNA]</scope>
    <source>
        <strain evidence="4">MAFF 305830</strain>
    </source>
</reference>
<feature type="transmembrane region" description="Helical" evidence="2">
    <location>
        <begin position="73"/>
        <end position="90"/>
    </location>
</feature>
<evidence type="ECO:0000256" key="1">
    <source>
        <dbReference type="SAM" id="MobiDB-lite"/>
    </source>
</evidence>
<evidence type="ECO:0000256" key="2">
    <source>
        <dbReference type="SAM" id="Phobius"/>
    </source>
</evidence>
<sequence length="311" mass="34474">MSENIVSSLDKGSKGRSSSTRHRNSSDDDWDAPPLIKALFAFQIIWAILAVMLLIYIPKYLLKIPSWSARGPYLMLIFVILFIIAYYVTWAVSVRVDTLDSDVATQVSSAISLFAAFVEAFLPGVVLYLLHMRGDVLQTVKVNLIMPLASQLWKRIMDWSLVSLTFIFYVAMIGVKAAGNELSGIFVLTEDEFWQSYETSQALSHVIIAFIILLCLDVSVSIIVQFMQSKKARARDSVAGLLTMTIPLFIIYALESLITYSVVFTVENYDPDVVNLADVIVSGACKWAAPKTVAPMAYEGALMQQSTPNSG</sequence>
<protein>
    <submittedName>
        <fullName evidence="3">Uncharacterized protein</fullName>
    </submittedName>
</protein>
<feature type="region of interest" description="Disordered" evidence="1">
    <location>
        <begin position="1"/>
        <end position="28"/>
    </location>
</feature>
<dbReference type="EMBL" id="KN824290">
    <property type="protein sequence ID" value="KIM29003.1"/>
    <property type="molecule type" value="Genomic_DNA"/>
</dbReference>
<name>A0A0C2WS69_SERVB</name>
<dbReference type="AlphaFoldDB" id="A0A0C2WS69"/>